<sequence length="123" mass="13914">MERGKVCVCVCVCAIHNKQRTASGTERAAMEQAEPSHYNFMPLPLAALHWRLEDKRSAVVDGCPHLLWVLQLVIARHCQNNSQRQHVRVVPLECLKHNMTRAQVLFIGIAAFDVLAHAVKRLL</sequence>
<reference evidence="1 2" key="1">
    <citation type="journal article" date="2018" name="BMC Genomics">
        <title>Genomic comparison of Trypanosoma conorhini and Trypanosoma rangeli to Trypanosoma cruzi strains of high and low virulence.</title>
        <authorList>
            <person name="Bradwell K.R."/>
            <person name="Koparde V.N."/>
            <person name="Matveyev A.V."/>
            <person name="Serrano M.G."/>
            <person name="Alves J.M."/>
            <person name="Parikh H."/>
            <person name="Huang B."/>
            <person name="Lee V."/>
            <person name="Espinosa-Alvarez O."/>
            <person name="Ortiz P.A."/>
            <person name="Costa-Martins A.G."/>
            <person name="Teixeira M.M."/>
            <person name="Buck G.A."/>
        </authorList>
    </citation>
    <scope>NUCLEOTIDE SEQUENCE [LARGE SCALE GENOMIC DNA]</scope>
    <source>
        <strain evidence="1 2">025E</strain>
    </source>
</reference>
<accession>A0A422NKA6</accession>
<evidence type="ECO:0000313" key="1">
    <source>
        <dbReference type="EMBL" id="RNF05930.1"/>
    </source>
</evidence>
<dbReference type="RefSeq" id="XP_029225350.1">
    <property type="nucleotide sequence ID" value="XM_029374543.1"/>
</dbReference>
<dbReference type="GeneID" id="40321294"/>
<keyword evidence="2" id="KW-1185">Reference proteome</keyword>
<gene>
    <name evidence="1" type="ORF">Tco025E_07683</name>
</gene>
<dbReference type="OrthoDB" id="10531101at2759"/>
<proteinExistence type="predicted"/>
<comment type="caution">
    <text evidence="1">The sequence shown here is derived from an EMBL/GenBank/DDBJ whole genome shotgun (WGS) entry which is preliminary data.</text>
</comment>
<evidence type="ECO:0000313" key="2">
    <source>
        <dbReference type="Proteomes" id="UP000284403"/>
    </source>
</evidence>
<dbReference type="AlphaFoldDB" id="A0A422NKA6"/>
<protein>
    <submittedName>
        <fullName evidence="1">Uncharacterized protein</fullName>
    </submittedName>
</protein>
<dbReference type="EMBL" id="MKKU01000618">
    <property type="protein sequence ID" value="RNF05930.1"/>
    <property type="molecule type" value="Genomic_DNA"/>
</dbReference>
<dbReference type="Proteomes" id="UP000284403">
    <property type="component" value="Unassembled WGS sequence"/>
</dbReference>
<name>A0A422NKA6_9TRYP</name>
<organism evidence="1 2">
    <name type="scientific">Trypanosoma conorhini</name>
    <dbReference type="NCBI Taxonomy" id="83891"/>
    <lineage>
        <taxon>Eukaryota</taxon>
        <taxon>Discoba</taxon>
        <taxon>Euglenozoa</taxon>
        <taxon>Kinetoplastea</taxon>
        <taxon>Metakinetoplastina</taxon>
        <taxon>Trypanosomatida</taxon>
        <taxon>Trypanosomatidae</taxon>
        <taxon>Trypanosoma</taxon>
    </lineage>
</organism>